<reference evidence="3" key="1">
    <citation type="journal article" date="2012" name="Nat. Biotechnol.">
        <title>Reference genome sequence of the model plant Setaria.</title>
        <authorList>
            <person name="Bennetzen J.L."/>
            <person name="Schmutz J."/>
            <person name="Wang H."/>
            <person name="Percifield R."/>
            <person name="Hawkins J."/>
            <person name="Pontaroli A.C."/>
            <person name="Estep M."/>
            <person name="Feng L."/>
            <person name="Vaughn J.N."/>
            <person name="Grimwood J."/>
            <person name="Jenkins J."/>
            <person name="Barry K."/>
            <person name="Lindquist E."/>
            <person name="Hellsten U."/>
            <person name="Deshpande S."/>
            <person name="Wang X."/>
            <person name="Wu X."/>
            <person name="Mitros T."/>
            <person name="Triplett J."/>
            <person name="Yang X."/>
            <person name="Ye C.Y."/>
            <person name="Mauro-Herrera M."/>
            <person name="Wang L."/>
            <person name="Li P."/>
            <person name="Sharma M."/>
            <person name="Sharma R."/>
            <person name="Ronald P.C."/>
            <person name="Panaud O."/>
            <person name="Kellogg E.A."/>
            <person name="Brutnell T.P."/>
            <person name="Doust A.N."/>
            <person name="Tuskan G.A."/>
            <person name="Rokhsar D."/>
            <person name="Devos K.M."/>
        </authorList>
    </citation>
    <scope>NUCLEOTIDE SEQUENCE [LARGE SCALE GENOMIC DNA]</scope>
    <source>
        <strain evidence="3">cv. Yugu1</strain>
    </source>
</reference>
<dbReference type="AlphaFoldDB" id="K4ANM0"/>
<reference evidence="2" key="2">
    <citation type="submission" date="2018-08" db="UniProtKB">
        <authorList>
            <consortium name="EnsemblPlants"/>
        </authorList>
    </citation>
    <scope>IDENTIFICATION</scope>
    <source>
        <strain evidence="2">Yugu1</strain>
    </source>
</reference>
<proteinExistence type="predicted"/>
<feature type="region of interest" description="Disordered" evidence="1">
    <location>
        <begin position="1"/>
        <end position="36"/>
    </location>
</feature>
<keyword evidence="3" id="KW-1185">Reference proteome</keyword>
<evidence type="ECO:0000313" key="3">
    <source>
        <dbReference type="Proteomes" id="UP000004995"/>
    </source>
</evidence>
<dbReference type="HOGENOM" id="CLU_3360630_0_0_1"/>
<organism evidence="2 3">
    <name type="scientific">Setaria italica</name>
    <name type="common">Foxtail millet</name>
    <name type="synonym">Panicum italicum</name>
    <dbReference type="NCBI Taxonomy" id="4555"/>
    <lineage>
        <taxon>Eukaryota</taxon>
        <taxon>Viridiplantae</taxon>
        <taxon>Streptophyta</taxon>
        <taxon>Embryophyta</taxon>
        <taxon>Tracheophyta</taxon>
        <taxon>Spermatophyta</taxon>
        <taxon>Magnoliopsida</taxon>
        <taxon>Liliopsida</taxon>
        <taxon>Poales</taxon>
        <taxon>Poaceae</taxon>
        <taxon>PACMAD clade</taxon>
        <taxon>Panicoideae</taxon>
        <taxon>Panicodae</taxon>
        <taxon>Paniceae</taxon>
        <taxon>Cenchrinae</taxon>
        <taxon>Setaria</taxon>
    </lineage>
</organism>
<dbReference type="EnsemblPlants" id="KQK87388">
    <property type="protein sequence ID" value="KQK87388"/>
    <property type="gene ID" value="SETIT_040517mg"/>
</dbReference>
<dbReference type="InParanoid" id="K4ANM0"/>
<dbReference type="Gramene" id="KQK87388">
    <property type="protein sequence ID" value="KQK87388"/>
    <property type="gene ID" value="SETIT_040517mg"/>
</dbReference>
<protein>
    <submittedName>
        <fullName evidence="2">Uncharacterized protein</fullName>
    </submittedName>
</protein>
<sequence>MPRCRQPQIGAPASKTPRGIELPGSSSARQDLSETK</sequence>
<dbReference type="EMBL" id="AGNK02005387">
    <property type="status" value="NOT_ANNOTATED_CDS"/>
    <property type="molecule type" value="Genomic_DNA"/>
</dbReference>
<evidence type="ECO:0000313" key="2">
    <source>
        <dbReference type="EnsemblPlants" id="KQK87388"/>
    </source>
</evidence>
<name>K4ANM0_SETIT</name>
<evidence type="ECO:0000256" key="1">
    <source>
        <dbReference type="SAM" id="MobiDB-lite"/>
    </source>
</evidence>
<dbReference type="Proteomes" id="UP000004995">
    <property type="component" value="Unassembled WGS sequence"/>
</dbReference>
<accession>K4ANM0</accession>